<keyword evidence="1" id="KW-0812">Transmembrane</keyword>
<feature type="transmembrane region" description="Helical" evidence="1">
    <location>
        <begin position="56"/>
        <end position="75"/>
    </location>
</feature>
<reference evidence="2 3" key="2">
    <citation type="submission" date="2009-02" db="EMBL/GenBank/DDBJ databases">
        <title>Draft genome sequence of Blautia hydrogenotrophica DSM 10507 (Ruminococcus hydrogenotrophicus DSM 10507).</title>
        <authorList>
            <person name="Sudarsanam P."/>
            <person name="Ley R."/>
            <person name="Guruge J."/>
            <person name="Turnbaugh P.J."/>
            <person name="Mahowald M."/>
            <person name="Liep D."/>
            <person name="Gordon J."/>
        </authorList>
    </citation>
    <scope>NUCLEOTIDE SEQUENCE [LARGE SCALE GENOMIC DNA]</scope>
    <source>
        <strain evidence="3">DSM 10507 / JCM 14656 / S5a33</strain>
    </source>
</reference>
<dbReference type="Proteomes" id="UP000003100">
    <property type="component" value="Unassembled WGS sequence"/>
</dbReference>
<reference evidence="2 3" key="1">
    <citation type="submission" date="2009-01" db="EMBL/GenBank/DDBJ databases">
        <authorList>
            <person name="Fulton L."/>
            <person name="Clifton S."/>
            <person name="Fulton B."/>
            <person name="Xu J."/>
            <person name="Minx P."/>
            <person name="Pepin K.H."/>
            <person name="Johnson M."/>
            <person name="Bhonagiri V."/>
            <person name="Nash W.E."/>
            <person name="Mardis E.R."/>
            <person name="Wilson R.K."/>
        </authorList>
    </citation>
    <scope>NUCLEOTIDE SEQUENCE [LARGE SCALE GENOMIC DNA]</scope>
    <source>
        <strain evidence="3">DSM 10507 / JCM 14656 / S5a33</strain>
    </source>
</reference>
<feature type="transmembrane region" description="Helical" evidence="1">
    <location>
        <begin position="264"/>
        <end position="283"/>
    </location>
</feature>
<evidence type="ECO:0008006" key="4">
    <source>
        <dbReference type="Google" id="ProtNLM"/>
    </source>
</evidence>
<feature type="transmembrane region" description="Helical" evidence="1">
    <location>
        <begin position="321"/>
        <end position="341"/>
    </location>
</feature>
<dbReference type="CDD" id="cd21416">
    <property type="entry name" value="HDC_protein"/>
    <property type="match status" value="1"/>
</dbReference>
<feature type="transmembrane region" description="Helical" evidence="1">
    <location>
        <begin position="112"/>
        <end position="132"/>
    </location>
</feature>
<keyword evidence="1" id="KW-0472">Membrane</keyword>
<feature type="transmembrane region" description="Helical" evidence="1">
    <location>
        <begin position="87"/>
        <end position="105"/>
    </location>
</feature>
<dbReference type="GeneID" id="86822634"/>
<dbReference type="eggNOG" id="COG0786">
    <property type="taxonomic scope" value="Bacteria"/>
</dbReference>
<dbReference type="HOGENOM" id="CLU_056517_1_0_9"/>
<evidence type="ECO:0000313" key="2">
    <source>
        <dbReference type="EMBL" id="EEG48301.1"/>
    </source>
</evidence>
<feature type="transmembrane region" description="Helical" evidence="1">
    <location>
        <begin position="367"/>
        <end position="387"/>
    </location>
</feature>
<gene>
    <name evidence="2" type="ORF">RUMHYD_02803</name>
</gene>
<keyword evidence="1" id="KW-1133">Transmembrane helix</keyword>
<keyword evidence="3" id="KW-1185">Reference proteome</keyword>
<comment type="caution">
    <text evidence="2">The sequence shown here is derived from an EMBL/GenBank/DDBJ whole genome shotgun (WGS) entry which is preliminary data.</text>
</comment>
<protein>
    <recommendedName>
        <fullName evidence="4">Na+/glutamate symporter</fullName>
    </recommendedName>
</protein>
<dbReference type="InterPro" id="IPR049576">
    <property type="entry name" value="HDC-like"/>
</dbReference>
<evidence type="ECO:0000313" key="3">
    <source>
        <dbReference type="Proteomes" id="UP000003100"/>
    </source>
</evidence>
<dbReference type="PATRIC" id="fig|476272.21.peg.933"/>
<feature type="transmembrane region" description="Helical" evidence="1">
    <location>
        <begin position="295"/>
        <end position="314"/>
    </location>
</feature>
<dbReference type="RefSeq" id="WP_005950465.1">
    <property type="nucleotide sequence ID" value="NZ_CP136423.1"/>
</dbReference>
<sequence>MNGLYALTIILLIYAIGDLVATKTKAIISMLFVAAVIFAVCFWNGLPSTLFEDSTLVAFSSVTIGMMLVHMGTTIKLSDLIQEYKTVIIVLCSTLAICGGVYYIGRIFVEEYYALVSAPVLGGAVVACLVMTEAMNSVGATDAAAFGSLILIVQGIVGFPIASVCCKKEALRLKKEIAAGKLKLQHKQQKDVQKPKWRIFPPIPEKYNGDNLLLAKLAVIACLAQWLSNLTDGTVNNLVICLLLGVFFREIGFLDEAPLTKANGFTFVIGAALVNVFTSLATSTPQMILSMIKPLIIVIVIGVISFAIVAILVGKIFRQSWYICIAMASTALFGFPGTFIVSNEVANASADNEEEKEIILQNIMPKMIISGMVSVSIVSVVVAGLMAGMV</sequence>
<feature type="transmembrane region" description="Helical" evidence="1">
    <location>
        <begin position="27"/>
        <end position="44"/>
    </location>
</feature>
<proteinExistence type="predicted"/>
<dbReference type="EMBL" id="ACBZ01000155">
    <property type="protein sequence ID" value="EEG48301.1"/>
    <property type="molecule type" value="Genomic_DNA"/>
</dbReference>
<accession>C0CPK2</accession>
<name>C0CPK2_BLAHS</name>
<feature type="transmembrane region" description="Helical" evidence="1">
    <location>
        <begin position="144"/>
        <end position="166"/>
    </location>
</feature>
<organism evidence="2 3">
    <name type="scientific">Blautia hydrogenotrophica (strain DSM 10507 / JCM 14656 / S5a33)</name>
    <name type="common">Ruminococcus hydrogenotrophicus</name>
    <dbReference type="NCBI Taxonomy" id="476272"/>
    <lineage>
        <taxon>Bacteria</taxon>
        <taxon>Bacillati</taxon>
        <taxon>Bacillota</taxon>
        <taxon>Clostridia</taxon>
        <taxon>Lachnospirales</taxon>
        <taxon>Lachnospiraceae</taxon>
        <taxon>Blautia</taxon>
    </lineage>
</organism>
<evidence type="ECO:0000256" key="1">
    <source>
        <dbReference type="SAM" id="Phobius"/>
    </source>
</evidence>
<dbReference type="AlphaFoldDB" id="C0CPK2"/>